<dbReference type="PANTHER" id="PTHR11808">
    <property type="entry name" value="TRANS-SULFURATION ENZYME FAMILY MEMBER"/>
    <property type="match status" value="1"/>
</dbReference>
<evidence type="ECO:0000256" key="5">
    <source>
        <dbReference type="RuleBase" id="RU362118"/>
    </source>
</evidence>
<keyword evidence="6" id="KW-0456">Lyase</keyword>
<dbReference type="InterPro" id="IPR015421">
    <property type="entry name" value="PyrdxlP-dep_Trfase_major"/>
</dbReference>
<dbReference type="GO" id="GO:0019343">
    <property type="term" value="P:cysteine biosynthetic process via cystathionine"/>
    <property type="evidence" value="ECO:0007669"/>
    <property type="project" value="TreeGrafter"/>
</dbReference>
<feature type="non-terminal residue" evidence="6">
    <location>
        <position position="386"/>
    </location>
</feature>
<evidence type="ECO:0000313" key="6">
    <source>
        <dbReference type="EMBL" id="KKS44983.1"/>
    </source>
</evidence>
<dbReference type="CDD" id="cd00614">
    <property type="entry name" value="CGS_like"/>
    <property type="match status" value="1"/>
</dbReference>
<dbReference type="GO" id="GO:0005737">
    <property type="term" value="C:cytoplasm"/>
    <property type="evidence" value="ECO:0007669"/>
    <property type="project" value="TreeGrafter"/>
</dbReference>
<dbReference type="SUPFAM" id="SSF53383">
    <property type="entry name" value="PLP-dependent transferases"/>
    <property type="match status" value="1"/>
</dbReference>
<dbReference type="InterPro" id="IPR015422">
    <property type="entry name" value="PyrdxlP-dep_Trfase_small"/>
</dbReference>
<dbReference type="FunFam" id="3.90.1150.10:FF:000008">
    <property type="entry name" value="Cystathionine gamma-synthase"/>
    <property type="match status" value="1"/>
</dbReference>
<dbReference type="GO" id="GO:0019346">
    <property type="term" value="P:transsulfuration"/>
    <property type="evidence" value="ECO:0007669"/>
    <property type="project" value="InterPro"/>
</dbReference>
<organism evidence="6 7">
    <name type="scientific">Candidatus Gottesmanbacteria bacterium GW2011_GWA2_42_18</name>
    <dbReference type="NCBI Taxonomy" id="1618442"/>
    <lineage>
        <taxon>Bacteria</taxon>
        <taxon>Candidatus Gottesmaniibacteriota</taxon>
    </lineage>
</organism>
<comment type="cofactor">
    <cofactor evidence="1 5">
        <name>pyridoxal 5'-phosphate</name>
        <dbReference type="ChEBI" id="CHEBI:597326"/>
    </cofactor>
</comment>
<feature type="modified residue" description="N6-(pyridoxal phosphate)lysine" evidence="4">
    <location>
        <position position="196"/>
    </location>
</feature>
<dbReference type="Proteomes" id="UP000034320">
    <property type="component" value="Unassembled WGS sequence"/>
</dbReference>
<dbReference type="GO" id="GO:0030170">
    <property type="term" value="F:pyridoxal phosphate binding"/>
    <property type="evidence" value="ECO:0007669"/>
    <property type="project" value="InterPro"/>
</dbReference>
<dbReference type="FunFam" id="3.40.640.10:FF:000009">
    <property type="entry name" value="Cystathionine gamma-synthase homolog"/>
    <property type="match status" value="1"/>
</dbReference>
<dbReference type="GO" id="GO:0004123">
    <property type="term" value="F:cystathionine gamma-lyase activity"/>
    <property type="evidence" value="ECO:0007669"/>
    <property type="project" value="UniProtKB-ARBA"/>
</dbReference>
<dbReference type="PIRSF" id="PIRSF001434">
    <property type="entry name" value="CGS"/>
    <property type="match status" value="1"/>
</dbReference>
<evidence type="ECO:0000256" key="2">
    <source>
        <dbReference type="ARBA" id="ARBA00009077"/>
    </source>
</evidence>
<dbReference type="PANTHER" id="PTHR11808:SF15">
    <property type="entry name" value="CYSTATHIONINE GAMMA-LYASE"/>
    <property type="match status" value="1"/>
</dbReference>
<name>A0A0G1C5S1_9BACT</name>
<dbReference type="PROSITE" id="PS00868">
    <property type="entry name" value="CYS_MET_METAB_PP"/>
    <property type="match status" value="1"/>
</dbReference>
<dbReference type="EMBL" id="LCDD01000051">
    <property type="protein sequence ID" value="KKS44983.1"/>
    <property type="molecule type" value="Genomic_DNA"/>
</dbReference>
<comment type="caution">
    <text evidence="6">The sequence shown here is derived from an EMBL/GenBank/DDBJ whole genome shotgun (WGS) entry which is preliminary data.</text>
</comment>
<comment type="similarity">
    <text evidence="2 5">Belongs to the trans-sulfuration enzymes family.</text>
</comment>
<dbReference type="Gene3D" id="3.40.640.10">
    <property type="entry name" value="Type I PLP-dependent aspartate aminotransferase-like (Major domain)"/>
    <property type="match status" value="1"/>
</dbReference>
<evidence type="ECO:0000256" key="3">
    <source>
        <dbReference type="ARBA" id="ARBA00022898"/>
    </source>
</evidence>
<keyword evidence="3 4" id="KW-0663">Pyridoxal phosphate</keyword>
<accession>A0A0G1C5S1</accession>
<dbReference type="PATRIC" id="fig|1618442.3.peg.1354"/>
<dbReference type="Gene3D" id="3.90.1150.10">
    <property type="entry name" value="Aspartate Aminotransferase, domain 1"/>
    <property type="match status" value="1"/>
</dbReference>
<gene>
    <name evidence="6" type="ORF">UV09_C0051G0001</name>
</gene>
<protein>
    <submittedName>
        <fullName evidence="6">Cystathionine beta-lyase</fullName>
    </submittedName>
</protein>
<evidence type="ECO:0000313" key="7">
    <source>
        <dbReference type="Proteomes" id="UP000034320"/>
    </source>
</evidence>
<dbReference type="Pfam" id="PF01053">
    <property type="entry name" value="Cys_Met_Meta_PP"/>
    <property type="match status" value="1"/>
</dbReference>
<evidence type="ECO:0000256" key="4">
    <source>
        <dbReference type="PIRSR" id="PIRSR001434-2"/>
    </source>
</evidence>
<reference evidence="6 7" key="1">
    <citation type="journal article" date="2015" name="Nature">
        <title>rRNA introns, odd ribosomes, and small enigmatic genomes across a large radiation of phyla.</title>
        <authorList>
            <person name="Brown C.T."/>
            <person name="Hug L.A."/>
            <person name="Thomas B.C."/>
            <person name="Sharon I."/>
            <person name="Castelle C.J."/>
            <person name="Singh A."/>
            <person name="Wilkins M.J."/>
            <person name="Williams K.H."/>
            <person name="Banfield J.F."/>
        </authorList>
    </citation>
    <scope>NUCLEOTIDE SEQUENCE [LARGE SCALE GENOMIC DNA]</scope>
</reference>
<dbReference type="InterPro" id="IPR054542">
    <property type="entry name" value="Cys_met_metab_PP"/>
</dbReference>
<dbReference type="AlphaFoldDB" id="A0A0G1C5S1"/>
<sequence length="386" mass="42618">MKFDTKAIHIGNESDPINGAVIPPVYLTTTYKQKYPGKFEKYNYARGFNPNFTFLEQTLAALEGASQAVVFSSGMAAFTAVILTLLKSGDTVLGIDDLYGGTYRLFINVFRNFNIGFEQVDMSNEELLEKALQKRPKLLILESPTNPLLKITDIKKVTEKAKKYGVATLVDNTFASPYFQNPLKLGADIVLHSTTKYIAGHSDVIGGVVISDNENLTGKIPNSHMNRLEYIRNAVGLNPGPFECWLIQRGVKTLGVRMEKHQENALAIAEFLLKHPKVKKVYYPGLPIHENHNIAKKQMSGFSGIVSVEFKLSFEEAKKLITYFKIITLAESLGGIESLVDHPASMTHGAIPKEDRAKIGLSDGLIRLSVGIEDADDLIADISQAL</sequence>
<proteinExistence type="inferred from homology"/>
<evidence type="ECO:0000256" key="1">
    <source>
        <dbReference type="ARBA" id="ARBA00001933"/>
    </source>
</evidence>
<dbReference type="InterPro" id="IPR015424">
    <property type="entry name" value="PyrdxlP-dep_Trfase"/>
</dbReference>
<dbReference type="InterPro" id="IPR000277">
    <property type="entry name" value="Cys/Met-Metab_PyrdxlP-dep_enz"/>
</dbReference>